<reference evidence="2 3" key="1">
    <citation type="submission" date="2024-02" db="EMBL/GenBank/DDBJ databases">
        <title>Chromosome-scale genome assembly of the rough periwinkle Littorina saxatilis.</title>
        <authorList>
            <person name="De Jode A."/>
            <person name="Faria R."/>
            <person name="Formenti G."/>
            <person name="Sims Y."/>
            <person name="Smith T.P."/>
            <person name="Tracey A."/>
            <person name="Wood J.M.D."/>
            <person name="Zagrodzka Z.B."/>
            <person name="Johannesson K."/>
            <person name="Butlin R.K."/>
            <person name="Leder E.H."/>
        </authorList>
    </citation>
    <scope>NUCLEOTIDE SEQUENCE [LARGE SCALE GENOMIC DNA]</scope>
    <source>
        <strain evidence="2">Snail1</strain>
        <tissue evidence="2">Muscle</tissue>
    </source>
</reference>
<name>A0AAN9AUW7_9CAEN</name>
<comment type="caution">
    <text evidence="2">The sequence shown here is derived from an EMBL/GenBank/DDBJ whole genome shotgun (WGS) entry which is preliminary data.</text>
</comment>
<organism evidence="2 3">
    <name type="scientific">Littorina saxatilis</name>
    <dbReference type="NCBI Taxonomy" id="31220"/>
    <lineage>
        <taxon>Eukaryota</taxon>
        <taxon>Metazoa</taxon>
        <taxon>Spiralia</taxon>
        <taxon>Lophotrochozoa</taxon>
        <taxon>Mollusca</taxon>
        <taxon>Gastropoda</taxon>
        <taxon>Caenogastropoda</taxon>
        <taxon>Littorinimorpha</taxon>
        <taxon>Littorinoidea</taxon>
        <taxon>Littorinidae</taxon>
        <taxon>Littorina</taxon>
    </lineage>
</organism>
<sequence>MAANKMAAFQHSVVLTALSVVAFLAAILHGSTVSPPGGECEGQFMQGLFTCFTDHNVPFNTFLWVVSNGTGGISPDNETVFKEQMCGIEDEVVQCVLGSLHALVDTPHCHDADGMERLLTVQIRAIFEEYDAYCAHACRHTLEDDMKQCYSDSGLDPTLFMPSTKDGAILGTTESSVADFCNNTDALVDCMRTKRDACPEAPYVLKRLGLDLDIFSRGLQILCREQDVYLSSLECFEAQTRQVEKCLEDNRLTLMRLLSRTKTENVSQDSFINEFCLARVQYIRCDLSSWAAKPHEACDTPALALKRDLHCSQIPQACSQTLAGPIDKVCTYNWASVTLSTTGGKSMQSGEPPSSYTPRREFVSVLAVMVLVFSWNAI</sequence>
<dbReference type="Proteomes" id="UP001374579">
    <property type="component" value="Unassembled WGS sequence"/>
</dbReference>
<protein>
    <recommendedName>
        <fullName evidence="4">Secreted protein</fullName>
    </recommendedName>
</protein>
<keyword evidence="1" id="KW-0732">Signal</keyword>
<evidence type="ECO:0000313" key="2">
    <source>
        <dbReference type="EMBL" id="KAK7093494.1"/>
    </source>
</evidence>
<gene>
    <name evidence="2" type="ORF">V1264_007236</name>
</gene>
<dbReference type="AlphaFoldDB" id="A0AAN9AUW7"/>
<keyword evidence="3" id="KW-1185">Reference proteome</keyword>
<feature type="signal peptide" evidence="1">
    <location>
        <begin position="1"/>
        <end position="30"/>
    </location>
</feature>
<evidence type="ECO:0000313" key="3">
    <source>
        <dbReference type="Proteomes" id="UP001374579"/>
    </source>
</evidence>
<proteinExistence type="predicted"/>
<accession>A0AAN9AUW7</accession>
<dbReference type="EMBL" id="JBAMIC010000019">
    <property type="protein sequence ID" value="KAK7093494.1"/>
    <property type="molecule type" value="Genomic_DNA"/>
</dbReference>
<feature type="chain" id="PRO_5042843682" description="Secreted protein" evidence="1">
    <location>
        <begin position="31"/>
        <end position="378"/>
    </location>
</feature>
<evidence type="ECO:0000256" key="1">
    <source>
        <dbReference type="SAM" id="SignalP"/>
    </source>
</evidence>
<evidence type="ECO:0008006" key="4">
    <source>
        <dbReference type="Google" id="ProtNLM"/>
    </source>
</evidence>